<comment type="caution">
    <text evidence="2">The sequence shown here is derived from an EMBL/GenBank/DDBJ whole genome shotgun (WGS) entry which is preliminary data.</text>
</comment>
<keyword evidence="1" id="KW-1133">Transmembrane helix</keyword>
<accession>A0A644UR14</accession>
<dbReference type="EMBL" id="VSSQ01000150">
    <property type="protein sequence ID" value="MPL81449.1"/>
    <property type="molecule type" value="Genomic_DNA"/>
</dbReference>
<keyword evidence="1" id="KW-0812">Transmembrane</keyword>
<gene>
    <name evidence="2" type="ORF">SDC9_27369</name>
</gene>
<feature type="transmembrane region" description="Helical" evidence="1">
    <location>
        <begin position="82"/>
        <end position="100"/>
    </location>
</feature>
<feature type="transmembrane region" description="Helical" evidence="1">
    <location>
        <begin position="31"/>
        <end position="49"/>
    </location>
</feature>
<reference evidence="2" key="1">
    <citation type="submission" date="2019-08" db="EMBL/GenBank/DDBJ databases">
        <authorList>
            <person name="Kucharzyk K."/>
            <person name="Murdoch R.W."/>
            <person name="Higgins S."/>
            <person name="Loffler F."/>
        </authorList>
    </citation>
    <scope>NUCLEOTIDE SEQUENCE</scope>
</reference>
<feature type="transmembrane region" description="Helical" evidence="1">
    <location>
        <begin position="5"/>
        <end position="25"/>
    </location>
</feature>
<evidence type="ECO:0000256" key="1">
    <source>
        <dbReference type="SAM" id="Phobius"/>
    </source>
</evidence>
<feature type="transmembrane region" description="Helical" evidence="1">
    <location>
        <begin position="56"/>
        <end position="76"/>
    </location>
</feature>
<organism evidence="2">
    <name type="scientific">bioreactor metagenome</name>
    <dbReference type="NCBI Taxonomy" id="1076179"/>
    <lineage>
        <taxon>unclassified sequences</taxon>
        <taxon>metagenomes</taxon>
        <taxon>ecological metagenomes</taxon>
    </lineage>
</organism>
<evidence type="ECO:0000313" key="2">
    <source>
        <dbReference type="EMBL" id="MPL81449.1"/>
    </source>
</evidence>
<proteinExistence type="predicted"/>
<name>A0A644UR14_9ZZZZ</name>
<dbReference type="AlphaFoldDB" id="A0A644UR14"/>
<sequence length="105" mass="11470">MKKIIIGLLFGILAGIIDLIPMIIQKLPWDANISAFTMWVVVGVLISIVDLKINSILKGILTAFLVLLPCAVLIGWQELISLVPIAFMTTILGGLSGYFINKFTK</sequence>
<protein>
    <submittedName>
        <fullName evidence="2">Uncharacterized protein</fullName>
    </submittedName>
</protein>
<keyword evidence="1" id="KW-0472">Membrane</keyword>